<name>A0A9P5ILU7_9HELO</name>
<dbReference type="Gene3D" id="3.30.560.10">
    <property type="entry name" value="Glucose Oxidase, domain 3"/>
    <property type="match status" value="1"/>
</dbReference>
<evidence type="ECO:0000256" key="1">
    <source>
        <dbReference type="ARBA" id="ARBA00010790"/>
    </source>
</evidence>
<dbReference type="InterPro" id="IPR012132">
    <property type="entry name" value="GMC_OxRdtase"/>
</dbReference>
<dbReference type="Proteomes" id="UP000710849">
    <property type="component" value="Unassembled WGS sequence"/>
</dbReference>
<comment type="similarity">
    <text evidence="1">Belongs to the GMC oxidoreductase family.</text>
</comment>
<gene>
    <name evidence="4" type="ORF">EAE97_005115</name>
</gene>
<comment type="caution">
    <text evidence="4">The sequence shown here is derived from an EMBL/GenBank/DDBJ whole genome shotgun (WGS) entry which is preliminary data.</text>
</comment>
<dbReference type="GeneID" id="62148704"/>
<dbReference type="PANTHER" id="PTHR11552:SF210">
    <property type="entry name" value="GLUCOSE-METHANOL-CHOLINE OXIDOREDUCTASE N-TERMINAL DOMAIN-CONTAINING PROTEIN-RELATED"/>
    <property type="match status" value="1"/>
</dbReference>
<dbReference type="InterPro" id="IPR007867">
    <property type="entry name" value="GMC_OxRtase_C"/>
</dbReference>
<reference evidence="4 5" key="1">
    <citation type="journal article" date="2020" name="Genome Biol. Evol.">
        <title>Comparative genomics of Sclerotiniaceae.</title>
        <authorList>
            <person name="Valero Jimenez C.A."/>
            <person name="Steentjes M."/>
            <person name="Scholten O.E."/>
            <person name="Van Kan J.A.L."/>
        </authorList>
    </citation>
    <scope>NUCLEOTIDE SEQUENCE [LARGE SCALE GENOMIC DNA]</scope>
    <source>
        <strain evidence="4 5">MUCL 94</strain>
    </source>
</reference>
<proteinExistence type="inferred from homology"/>
<dbReference type="SUPFAM" id="SSF51905">
    <property type="entry name" value="FAD/NAD(P)-binding domain"/>
    <property type="match status" value="1"/>
</dbReference>
<evidence type="ECO:0008006" key="6">
    <source>
        <dbReference type="Google" id="ProtNLM"/>
    </source>
</evidence>
<dbReference type="AlphaFoldDB" id="A0A9P5ILU7"/>
<dbReference type="InterPro" id="IPR000172">
    <property type="entry name" value="GMC_OxRdtase_N"/>
</dbReference>
<evidence type="ECO:0000313" key="4">
    <source>
        <dbReference type="EMBL" id="KAF7946077.1"/>
    </source>
</evidence>
<evidence type="ECO:0000313" key="5">
    <source>
        <dbReference type="Proteomes" id="UP000710849"/>
    </source>
</evidence>
<dbReference type="PANTHER" id="PTHR11552">
    <property type="entry name" value="GLUCOSE-METHANOL-CHOLINE GMC OXIDOREDUCTASE"/>
    <property type="match status" value="1"/>
</dbReference>
<protein>
    <recommendedName>
        <fullName evidence="6">Glucose-methanol-choline oxidoreductase N-terminal domain-containing protein</fullName>
    </recommendedName>
</protein>
<organism evidence="4 5">
    <name type="scientific">Botrytis byssoidea</name>
    <dbReference type="NCBI Taxonomy" id="139641"/>
    <lineage>
        <taxon>Eukaryota</taxon>
        <taxon>Fungi</taxon>
        <taxon>Dikarya</taxon>
        <taxon>Ascomycota</taxon>
        <taxon>Pezizomycotina</taxon>
        <taxon>Leotiomycetes</taxon>
        <taxon>Helotiales</taxon>
        <taxon>Sclerotiniaceae</taxon>
        <taxon>Botrytis</taxon>
    </lineage>
</organism>
<dbReference type="EMBL" id="RCSW01000008">
    <property type="protein sequence ID" value="KAF7946077.1"/>
    <property type="molecule type" value="Genomic_DNA"/>
</dbReference>
<dbReference type="GO" id="GO:0050660">
    <property type="term" value="F:flavin adenine dinucleotide binding"/>
    <property type="evidence" value="ECO:0007669"/>
    <property type="project" value="InterPro"/>
</dbReference>
<dbReference type="GO" id="GO:0016614">
    <property type="term" value="F:oxidoreductase activity, acting on CH-OH group of donors"/>
    <property type="evidence" value="ECO:0007669"/>
    <property type="project" value="InterPro"/>
</dbReference>
<dbReference type="Pfam" id="PF00732">
    <property type="entry name" value="GMC_oxred_N"/>
    <property type="match status" value="1"/>
</dbReference>
<evidence type="ECO:0000259" key="3">
    <source>
        <dbReference type="Pfam" id="PF05199"/>
    </source>
</evidence>
<keyword evidence="5" id="KW-1185">Reference proteome</keyword>
<feature type="domain" description="Glucose-methanol-choline oxidoreductase C-terminal" evidence="3">
    <location>
        <begin position="251"/>
        <end position="340"/>
    </location>
</feature>
<feature type="domain" description="Glucose-methanol-choline oxidoreductase N-terminal" evidence="2">
    <location>
        <begin position="15"/>
        <end position="112"/>
    </location>
</feature>
<dbReference type="Gene3D" id="3.50.50.60">
    <property type="entry name" value="FAD/NAD(P)-binding domain"/>
    <property type="match status" value="1"/>
</dbReference>
<sequence>MALQRSGAIQQMLTFKPVQNRYNFHLVTDALVEKIILEKASGEAVAKGVKVTIKGVEHTFQAGKEVIVAAGALNSTKILELSGIGDAKVLSSLGIDVYVENSNVGENFQDHTSSGMSFEVIDEIQTLDPLNRQESKAIVAAVSAYQTERTGPFAGAAISSFAYMPVPDFQTPKGKAELEHLLLTHNPVKESVTTEFARSVLSSADKSSAFYFVYAAHGNFGSNASSAKNITISHESGNFLTIACELGYTLSRGSVHIQSSSALDSPIIDPKYFSNPIDLDIHARFIRYIHNIAATGPMASILKPGGHISPSFAVFGTELEAAKYYVRRTMIFRVASAWHLCNVTFGRWWRFELKADRLWHQKHQGCRCKYDTFDSEKKSSVYCLCCS</sequence>
<dbReference type="SUPFAM" id="SSF54373">
    <property type="entry name" value="FAD-linked reductases, C-terminal domain"/>
    <property type="match status" value="1"/>
</dbReference>
<dbReference type="InterPro" id="IPR036188">
    <property type="entry name" value="FAD/NAD-bd_sf"/>
</dbReference>
<dbReference type="Pfam" id="PF05199">
    <property type="entry name" value="GMC_oxred_C"/>
    <property type="match status" value="1"/>
</dbReference>
<accession>A0A9P5ILU7</accession>
<evidence type="ECO:0000259" key="2">
    <source>
        <dbReference type="Pfam" id="PF00732"/>
    </source>
</evidence>
<dbReference type="RefSeq" id="XP_038733984.1">
    <property type="nucleotide sequence ID" value="XM_038875627.1"/>
</dbReference>